<dbReference type="InterPro" id="IPR008927">
    <property type="entry name" value="6-PGluconate_DH-like_C_sf"/>
</dbReference>
<evidence type="ECO:0000256" key="4">
    <source>
        <dbReference type="RuleBase" id="RU362068"/>
    </source>
</evidence>
<sequence length="318" mass="34314">MKIMLIGCGAVGLAVAAALYDAGAEVDLIARGATRESIAEKGIARRGIFPEVTIPAARVHVYDSPAATGRTGYDAILICAKTTANPAIAAQLTAAGPDLWAAGGCLILCQNGFQNERHFFACLERERIYTASFAIGFRRPEPHISEITVFSSPITIGSLFEGSLQRLGPLAETVERGGLPCKISATIGKTLWAKLLYNCALNPLSAVLRTDYGGLARSADAVFIMDRVIEEIFAVMQAAGYSTFWEDAAAYKEAFYGQILPLTHRHRSSTLQDIERRIPTEIDSLSGVIVRLGTEHGIATPYNAMLFRLIKAAESLYE</sequence>
<dbReference type="UniPathway" id="UPA00028">
    <property type="reaction ID" value="UER00004"/>
</dbReference>
<dbReference type="SUPFAM" id="SSF51735">
    <property type="entry name" value="NAD(P)-binding Rossmann-fold domains"/>
    <property type="match status" value="1"/>
</dbReference>
<keyword evidence="5" id="KW-0732">Signal</keyword>
<name>A0A4R1SBP0_HYDET</name>
<comment type="catalytic activity">
    <reaction evidence="4">
        <text>(R)-pantoate + NADP(+) = 2-dehydropantoate + NADPH + H(+)</text>
        <dbReference type="Rhea" id="RHEA:16233"/>
        <dbReference type="ChEBI" id="CHEBI:11561"/>
        <dbReference type="ChEBI" id="CHEBI:15378"/>
        <dbReference type="ChEBI" id="CHEBI:15980"/>
        <dbReference type="ChEBI" id="CHEBI:57783"/>
        <dbReference type="ChEBI" id="CHEBI:58349"/>
        <dbReference type="EC" id="1.1.1.169"/>
    </reaction>
</comment>
<dbReference type="GO" id="GO:0005737">
    <property type="term" value="C:cytoplasm"/>
    <property type="evidence" value="ECO:0007669"/>
    <property type="project" value="TreeGrafter"/>
</dbReference>
<dbReference type="OrthoDB" id="9793586at2"/>
<dbReference type="InterPro" id="IPR051402">
    <property type="entry name" value="KPR-Related"/>
</dbReference>
<evidence type="ECO:0000256" key="5">
    <source>
        <dbReference type="SAM" id="SignalP"/>
    </source>
</evidence>
<dbReference type="EC" id="1.1.1.169" evidence="4"/>
<keyword evidence="3 4" id="KW-0560">Oxidoreductase</keyword>
<feature type="domain" description="Ketopantoate reductase C-terminal" evidence="7">
    <location>
        <begin position="189"/>
        <end position="313"/>
    </location>
</feature>
<dbReference type="InterPro" id="IPR036291">
    <property type="entry name" value="NAD(P)-bd_dom_sf"/>
</dbReference>
<dbReference type="PANTHER" id="PTHR21708">
    <property type="entry name" value="PROBABLE 2-DEHYDROPANTOATE 2-REDUCTASE"/>
    <property type="match status" value="1"/>
</dbReference>
<comment type="pathway">
    <text evidence="4">Cofactor biosynthesis; (R)-pantothenate biosynthesis; (R)-pantoate from 3-methyl-2-oxobutanoate: step 2/2.</text>
</comment>
<feature type="signal peptide" evidence="5">
    <location>
        <begin position="1"/>
        <end position="16"/>
    </location>
</feature>
<protein>
    <recommendedName>
        <fullName evidence="4">2-dehydropantoate 2-reductase</fullName>
        <ecNumber evidence="4">1.1.1.169</ecNumber>
    </recommendedName>
    <alternativeName>
        <fullName evidence="4">Ketopantoate reductase</fullName>
    </alternativeName>
</protein>
<dbReference type="EMBL" id="SLUN01000002">
    <property type="protein sequence ID" value="TCL76430.1"/>
    <property type="molecule type" value="Genomic_DNA"/>
</dbReference>
<dbReference type="InterPro" id="IPR013332">
    <property type="entry name" value="KPR_N"/>
</dbReference>
<evidence type="ECO:0000313" key="8">
    <source>
        <dbReference type="EMBL" id="TCL76430.1"/>
    </source>
</evidence>
<keyword evidence="9" id="KW-1185">Reference proteome</keyword>
<reference evidence="8 9" key="1">
    <citation type="submission" date="2019-03" db="EMBL/GenBank/DDBJ databases">
        <title>Genomic Encyclopedia of Type Strains, Phase IV (KMG-IV): sequencing the most valuable type-strain genomes for metagenomic binning, comparative biology and taxonomic classification.</title>
        <authorList>
            <person name="Goeker M."/>
        </authorList>
    </citation>
    <scope>NUCLEOTIDE SEQUENCE [LARGE SCALE GENOMIC DNA]</scope>
    <source>
        <strain evidence="8 9">LX-B</strain>
    </source>
</reference>
<evidence type="ECO:0000256" key="2">
    <source>
        <dbReference type="ARBA" id="ARBA00022857"/>
    </source>
</evidence>
<feature type="chain" id="PRO_5038656425" description="2-dehydropantoate 2-reductase" evidence="5">
    <location>
        <begin position="17"/>
        <end position="318"/>
    </location>
</feature>
<dbReference type="NCBIfam" id="TIGR00745">
    <property type="entry name" value="apbA_panE"/>
    <property type="match status" value="1"/>
</dbReference>
<proteinExistence type="inferred from homology"/>
<evidence type="ECO:0000256" key="3">
    <source>
        <dbReference type="ARBA" id="ARBA00023002"/>
    </source>
</evidence>
<evidence type="ECO:0000256" key="1">
    <source>
        <dbReference type="ARBA" id="ARBA00007870"/>
    </source>
</evidence>
<dbReference type="InterPro" id="IPR003710">
    <property type="entry name" value="ApbA"/>
</dbReference>
<evidence type="ECO:0000259" key="6">
    <source>
        <dbReference type="Pfam" id="PF02558"/>
    </source>
</evidence>
<comment type="similarity">
    <text evidence="1 4">Belongs to the ketopantoate reductase family.</text>
</comment>
<organism evidence="8 9">
    <name type="scientific">Hydrogenispora ethanolica</name>
    <dbReference type="NCBI Taxonomy" id="1082276"/>
    <lineage>
        <taxon>Bacteria</taxon>
        <taxon>Bacillati</taxon>
        <taxon>Bacillota</taxon>
        <taxon>Hydrogenispora</taxon>
    </lineage>
</organism>
<dbReference type="GO" id="GO:0008677">
    <property type="term" value="F:2-dehydropantoate 2-reductase activity"/>
    <property type="evidence" value="ECO:0007669"/>
    <property type="project" value="UniProtKB-EC"/>
</dbReference>
<dbReference type="Gene3D" id="1.10.1040.10">
    <property type="entry name" value="N-(1-d-carboxylethyl)-l-norvaline Dehydrogenase, domain 2"/>
    <property type="match status" value="1"/>
</dbReference>
<gene>
    <name evidence="8" type="ORF">EDC14_1002189</name>
</gene>
<dbReference type="PANTHER" id="PTHR21708:SF26">
    <property type="entry name" value="2-DEHYDROPANTOATE 2-REDUCTASE"/>
    <property type="match status" value="1"/>
</dbReference>
<dbReference type="RefSeq" id="WP_132012611.1">
    <property type="nucleotide sequence ID" value="NZ_SLUN01000002.1"/>
</dbReference>
<dbReference type="Gene3D" id="3.40.50.720">
    <property type="entry name" value="NAD(P)-binding Rossmann-like Domain"/>
    <property type="match status" value="1"/>
</dbReference>
<dbReference type="AlphaFoldDB" id="A0A4R1SBP0"/>
<dbReference type="Pfam" id="PF08546">
    <property type="entry name" value="ApbA_C"/>
    <property type="match status" value="1"/>
</dbReference>
<evidence type="ECO:0000259" key="7">
    <source>
        <dbReference type="Pfam" id="PF08546"/>
    </source>
</evidence>
<evidence type="ECO:0000313" key="9">
    <source>
        <dbReference type="Proteomes" id="UP000295008"/>
    </source>
</evidence>
<keyword evidence="2 4" id="KW-0521">NADP</keyword>
<dbReference type="Pfam" id="PF02558">
    <property type="entry name" value="ApbA"/>
    <property type="match status" value="1"/>
</dbReference>
<feature type="domain" description="Ketopantoate reductase N-terminal" evidence="6">
    <location>
        <begin position="3"/>
        <end position="158"/>
    </location>
</feature>
<comment type="function">
    <text evidence="4">Catalyzes the NADPH-dependent reduction of ketopantoate into pantoic acid.</text>
</comment>
<accession>A0A4R1SBP0</accession>
<comment type="caution">
    <text evidence="8">The sequence shown here is derived from an EMBL/GenBank/DDBJ whole genome shotgun (WGS) entry which is preliminary data.</text>
</comment>
<dbReference type="InterPro" id="IPR013752">
    <property type="entry name" value="KPA_reductase"/>
</dbReference>
<dbReference type="Proteomes" id="UP000295008">
    <property type="component" value="Unassembled WGS sequence"/>
</dbReference>
<dbReference type="InterPro" id="IPR013328">
    <property type="entry name" value="6PGD_dom2"/>
</dbReference>
<keyword evidence="4" id="KW-0566">Pantothenate biosynthesis</keyword>
<dbReference type="GO" id="GO:0015940">
    <property type="term" value="P:pantothenate biosynthetic process"/>
    <property type="evidence" value="ECO:0007669"/>
    <property type="project" value="UniProtKB-UniPathway"/>
</dbReference>
<dbReference type="SUPFAM" id="SSF48179">
    <property type="entry name" value="6-phosphogluconate dehydrogenase C-terminal domain-like"/>
    <property type="match status" value="1"/>
</dbReference>